<name>A0A8H3LSM3_9GLOM</name>
<dbReference type="SUPFAM" id="SSF53098">
    <property type="entry name" value="Ribonuclease H-like"/>
    <property type="match status" value="1"/>
</dbReference>
<feature type="domain" description="HAT C-terminal dimerisation" evidence="1">
    <location>
        <begin position="164"/>
        <end position="210"/>
    </location>
</feature>
<organism evidence="2 3">
    <name type="scientific">Rhizophagus clarus</name>
    <dbReference type="NCBI Taxonomy" id="94130"/>
    <lineage>
        <taxon>Eukaryota</taxon>
        <taxon>Fungi</taxon>
        <taxon>Fungi incertae sedis</taxon>
        <taxon>Mucoromycota</taxon>
        <taxon>Glomeromycotina</taxon>
        <taxon>Glomeromycetes</taxon>
        <taxon>Glomerales</taxon>
        <taxon>Glomeraceae</taxon>
        <taxon>Rhizophagus</taxon>
    </lineage>
</organism>
<evidence type="ECO:0000259" key="1">
    <source>
        <dbReference type="Pfam" id="PF05699"/>
    </source>
</evidence>
<dbReference type="OrthoDB" id="4837779at2759"/>
<evidence type="ECO:0000313" key="3">
    <source>
        <dbReference type="Proteomes" id="UP000615446"/>
    </source>
</evidence>
<dbReference type="Proteomes" id="UP000615446">
    <property type="component" value="Unassembled WGS sequence"/>
</dbReference>
<comment type="caution">
    <text evidence="2">The sequence shown here is derived from an EMBL/GenBank/DDBJ whole genome shotgun (WGS) entry which is preliminary data.</text>
</comment>
<sequence length="238" mass="28163">MVFYAKDYIGYWPSFFREEYERDKNNETISTINGILQNKPKKGTITIYINFIENRMAQNFSPDLHTLITKLRFNPDNFYTIFQSAFNSAYEKFQMHISQHPVRPLFRTSRIFDPLYVKIGIQVGDTSRNDIYRYLVIIELNNPSDKLLQEWAIYCESVNEIVEENIDLNLYWVGKKRILPILLNIALDIIWLPISSCSVERSFSMYNNLLNSDWQNLFCELLKQLNMLYFNGEKGESG</sequence>
<accession>A0A8H3LSM3</accession>
<protein>
    <recommendedName>
        <fullName evidence="1">HAT C-terminal dimerisation domain-containing protein</fullName>
    </recommendedName>
</protein>
<gene>
    <name evidence="2" type="ORF">RCL2_002090600</name>
</gene>
<dbReference type="AlphaFoldDB" id="A0A8H3LSM3"/>
<dbReference type="Pfam" id="PF05699">
    <property type="entry name" value="Dimer_Tnp_hAT"/>
    <property type="match status" value="1"/>
</dbReference>
<proteinExistence type="predicted"/>
<dbReference type="GO" id="GO:0046983">
    <property type="term" value="F:protein dimerization activity"/>
    <property type="evidence" value="ECO:0007669"/>
    <property type="project" value="InterPro"/>
</dbReference>
<dbReference type="InterPro" id="IPR008906">
    <property type="entry name" value="HATC_C_dom"/>
</dbReference>
<dbReference type="InterPro" id="IPR012337">
    <property type="entry name" value="RNaseH-like_sf"/>
</dbReference>
<evidence type="ECO:0000313" key="2">
    <source>
        <dbReference type="EMBL" id="GES94167.1"/>
    </source>
</evidence>
<dbReference type="EMBL" id="BLAL01000229">
    <property type="protein sequence ID" value="GES94167.1"/>
    <property type="molecule type" value="Genomic_DNA"/>
</dbReference>
<reference evidence="2" key="1">
    <citation type="submission" date="2019-10" db="EMBL/GenBank/DDBJ databases">
        <title>Conservation and host-specific expression of non-tandemly repeated heterogenous ribosome RNA gene in arbuscular mycorrhizal fungi.</title>
        <authorList>
            <person name="Maeda T."/>
            <person name="Kobayashi Y."/>
            <person name="Nakagawa T."/>
            <person name="Ezawa T."/>
            <person name="Yamaguchi K."/>
            <person name="Bino T."/>
            <person name="Nishimoto Y."/>
            <person name="Shigenobu S."/>
            <person name="Kawaguchi M."/>
        </authorList>
    </citation>
    <scope>NUCLEOTIDE SEQUENCE</scope>
    <source>
        <strain evidence="2">HR1</strain>
    </source>
</reference>